<keyword evidence="4" id="KW-0378">Hydrolase</keyword>
<dbReference type="Pfam" id="PF07669">
    <property type="entry name" value="Eco57I"/>
    <property type="match status" value="1"/>
</dbReference>
<dbReference type="InterPro" id="IPR011639">
    <property type="entry name" value="MethylTrfase_TaqI-like_dom"/>
</dbReference>
<keyword evidence="4" id="KW-0347">Helicase</keyword>
<dbReference type="InterPro" id="IPR006935">
    <property type="entry name" value="Helicase/UvrB_N"/>
</dbReference>
<keyword evidence="5" id="KW-1185">Reference proteome</keyword>
<dbReference type="PANTHER" id="PTHR41313">
    <property type="entry name" value="ADENINE-SPECIFIC METHYLTRANSFERASE"/>
    <property type="match status" value="1"/>
</dbReference>
<keyword evidence="4" id="KW-0067">ATP-binding</keyword>
<evidence type="ECO:0000256" key="1">
    <source>
        <dbReference type="SAM" id="Coils"/>
    </source>
</evidence>
<dbReference type="Gene3D" id="3.40.50.300">
    <property type="entry name" value="P-loop containing nucleotide triphosphate hydrolases"/>
    <property type="match status" value="2"/>
</dbReference>
<dbReference type="SMART" id="SM00487">
    <property type="entry name" value="DEXDc"/>
    <property type="match status" value="1"/>
</dbReference>
<evidence type="ECO:0000313" key="4">
    <source>
        <dbReference type="EMBL" id="TFF66869.1"/>
    </source>
</evidence>
<feature type="coiled-coil region" evidence="1">
    <location>
        <begin position="2643"/>
        <end position="2691"/>
    </location>
</feature>
<feature type="compositionally biased region" description="Basic and acidic residues" evidence="2">
    <location>
        <begin position="2898"/>
        <end position="2917"/>
    </location>
</feature>
<keyword evidence="4" id="KW-0547">Nucleotide-binding</keyword>
<dbReference type="Pfam" id="PF00271">
    <property type="entry name" value="Helicase_C"/>
    <property type="match status" value="1"/>
</dbReference>
<name>A0A4R9C231_9FIRM</name>
<dbReference type="InterPro" id="IPR027417">
    <property type="entry name" value="P-loop_NTPase"/>
</dbReference>
<dbReference type="PANTHER" id="PTHR41313:SF1">
    <property type="entry name" value="DNA METHYLASE ADENINE-SPECIFIC DOMAIN-CONTAINING PROTEIN"/>
    <property type="match status" value="1"/>
</dbReference>
<reference evidence="4 5" key="1">
    <citation type="submission" date="2019-01" db="EMBL/GenBank/DDBJ databases">
        <title>Draft Genome Sequences of Helcococcus ovis Strains Isolated from the Uterus and Vagina of Dairy Cows with Metritis.</title>
        <authorList>
            <person name="Cunha F."/>
            <person name="Jeon S.J."/>
            <person name="Kutzer P."/>
            <person name="Galvao K.N."/>
        </authorList>
    </citation>
    <scope>NUCLEOTIDE SEQUENCE [LARGE SCALE GENOMIC DNA]</scope>
    <source>
        <strain evidence="4 5">KG-37</strain>
    </source>
</reference>
<dbReference type="InterPro" id="IPR052933">
    <property type="entry name" value="DNA_Protect_Modify"/>
</dbReference>
<dbReference type="Pfam" id="PF04851">
    <property type="entry name" value="ResIII"/>
    <property type="match status" value="1"/>
</dbReference>
<proteinExistence type="predicted"/>
<feature type="region of interest" description="Disordered" evidence="2">
    <location>
        <begin position="260"/>
        <end position="399"/>
    </location>
</feature>
<organism evidence="4 5">
    <name type="scientific">Helcococcus ovis</name>
    <dbReference type="NCBI Taxonomy" id="72026"/>
    <lineage>
        <taxon>Bacteria</taxon>
        <taxon>Bacillati</taxon>
        <taxon>Bacillota</taxon>
        <taxon>Tissierellia</taxon>
        <taxon>Tissierellales</taxon>
        <taxon>Peptoniphilaceae</taxon>
        <taxon>Helcococcus</taxon>
    </lineage>
</organism>
<dbReference type="InterPro" id="IPR001650">
    <property type="entry name" value="Helicase_C-like"/>
</dbReference>
<dbReference type="GO" id="GO:0003677">
    <property type="term" value="F:DNA binding"/>
    <property type="evidence" value="ECO:0007669"/>
    <property type="project" value="InterPro"/>
</dbReference>
<dbReference type="OrthoDB" id="9815272at2"/>
<dbReference type="Proteomes" id="UP000297454">
    <property type="component" value="Unassembled WGS sequence"/>
</dbReference>
<feature type="compositionally biased region" description="Basic and acidic residues" evidence="2">
    <location>
        <begin position="350"/>
        <end position="372"/>
    </location>
</feature>
<feature type="compositionally biased region" description="Basic and acidic residues" evidence="2">
    <location>
        <begin position="280"/>
        <end position="289"/>
    </location>
</feature>
<dbReference type="RefSeq" id="WP_134711673.1">
    <property type="nucleotide sequence ID" value="NZ_CP119081.1"/>
</dbReference>
<feature type="domain" description="Helicase C-terminal" evidence="3">
    <location>
        <begin position="2313"/>
        <end position="2481"/>
    </location>
</feature>
<dbReference type="InterPro" id="IPR029063">
    <property type="entry name" value="SAM-dependent_MTases_sf"/>
</dbReference>
<feature type="region of interest" description="Disordered" evidence="2">
    <location>
        <begin position="2897"/>
        <end position="2917"/>
    </location>
</feature>
<keyword evidence="1" id="KW-0175">Coiled coil</keyword>
<feature type="compositionally biased region" description="Polar residues" evidence="2">
    <location>
        <begin position="383"/>
        <end position="399"/>
    </location>
</feature>
<dbReference type="SUPFAM" id="SSF52540">
    <property type="entry name" value="P-loop containing nucleoside triphosphate hydrolases"/>
    <property type="match status" value="2"/>
</dbReference>
<dbReference type="GeneID" id="97031051"/>
<evidence type="ECO:0000256" key="2">
    <source>
        <dbReference type="SAM" id="MobiDB-lite"/>
    </source>
</evidence>
<dbReference type="PROSITE" id="PS51194">
    <property type="entry name" value="HELICASE_CTER"/>
    <property type="match status" value="1"/>
</dbReference>
<feature type="compositionally biased region" description="Basic and acidic residues" evidence="2">
    <location>
        <begin position="301"/>
        <end position="317"/>
    </location>
</feature>
<dbReference type="GO" id="GO:0005524">
    <property type="term" value="F:ATP binding"/>
    <property type="evidence" value="ECO:0007669"/>
    <property type="project" value="InterPro"/>
</dbReference>
<sequence length="2917" mass="335678">MRINDFHNILELVKQDVLHSEAEYLKLLKVVGSNQRYDFRSQLSIYDRNPEATACAKFDYWRERFNRTVMRGQKGIPILEDYGTYKKVAYIFDIRQTVSRNRDVNEVNLWRFDKEAHRDVLKEMITSEGYEESESTLENIFSLSRLYGDEKIDSLMNELRIADEDRISFTKFVRDSVSYAVASRFKLDYPMDNELLKENFAKFDRISLMSLGETVSDISGKIIDETIQKSKELELQKEVLRGKEAGYNKIKKELEEVEENVLRRDDQERNESGRVLRNGEYGRDNRENQGEYAKQLGGTDGLHKGVSESDLRSDEAHLPFTERGAEPLRDVSGSIQGEEANRTPDGYSETSDRVYENREAETNDSLEDRGREQSAVWGDDFSSEGNDNQGSSGNLKDNTNVELKEADKASFSLPENSYGQMKLTIPLTQKDIDTVLINGGNHDGSRLPVIAEFSKGKTAEKLGEYLKDTFRGGNGFYIDEREVSSWYSDKGIHLAYGTSAREDDTQILSWSDAASRINELLDSGEFAINVELLEAPDYERDRISESLWYLMHDLSEEGQGQGYFEILKTSGGGFPEETKRLSEALKNPEYLKETIKEYSRFLEGYKENRNVLRFHYHKVDSLYQRLQELELSRKEYSTNLTELPKVKSFITEDEVLESLSRGSGVDRGKERITKFFKENHTLQEKANFLKDEYGIGGRSHAVSGAMGSDEWHDAKGLKLQKNNCNDVFLTWSSVAKHIDELLSKNLYLEEKKIESKSEIEEAKAPQYYSKDNPENLMTDEMLERVPELYAQEDVALADKEVHAAYIIPFRSNWTWYMTEYDRESGDAFGLVLGFEPEWGYFNLEELKELNAQRLILEDFPKTFRELKDTELKKQMDEQELQSVFNGELSFEDKEELEISEEVEERVAATPVQETLFDYLKEKEEVELNEEKGRLSDEFAVKGGDTVYFNHEEYTVREISKNQITGRYDLWLDPVRSGNHQIPIVAFTDNEDLLRQVSPERPAFIVGDEIKYKDKDYTITRFDDMGNNLKTVTVKDNMEYLGGMITGSDVIPYRLESDLERVFENLTYKKPETIAKESEIKKTEVHNFKITEETLPDKLSSSERLNNNLEAISMLSRIESGQRELDITAQEILAKYVGWGGLSEVFDESKDGQWKEARAFLKENLSPSEYEAARESTLTSFYTPKAVIDGIYKTLSGMGFKQGNILEPSMGVGNFIGNLPDEMSKSKFYGVELDSVSGRIGKLLYPESDIQVKGLEETSFSNNFFDVAIGNVPFGEYKVNDREYNRNNFLIHDYFFAKSIDKVRNGGVIAFITSSGTMDKKDESVRRYLAARAEFLGAIRLPNDTFKGVAGTEVTSDIIFLKKRDSVLERDEDWIHLAEDENGLSYNKYFVDHPEQVLGTMREVSGRFGKTLTCEPIAFLGQENNMASLKERIEIAGERISKDAKYEEVELLDDEITSIPATDDVKNFSYTLIDDEVYYRENSLFIKKEVTDKNKEKIKDYLELNAALKNVIYKQKEGFSEEEIKASQEKLNEVYDRFSNKHGFVNNLSNTRALKEDSNFPLVSSIEILDEEENFKAKGDIFSKRTITKAKVIDHVDTSLEALVLSVSEKGYVDFDYMEGLTGKDRPTLIEELRGEIYLNIREEQNFYRPLSFNPEDGDLPFACANGSNSYKYGYVTKDEYLSGNIRDKIAIVDSYLSKLRQTERELPHLGYAEDGKEKELISYEMNRLEYQKAELTKVLPKELEASEINVRLGATWIPIKDIEKFIFETLKTPGYARWDIKVKFSNLTSEWNVEGKSRDRGNDLAEMTYGTSRVNAYKLIEDALNLKETKVFDQIVNPDGSKTSVLNKKETMLAGQKQELLKEEFKNWIFNDQERRNRLVKLYNERFNSIRNREYDGSNLSFEGMNTKIDLRPHQRNAIARSLYGGNTLLAHVVGSGKTFEMVASAMESKRLGMCSKSLFVVPNHLTGQIGREFMQLYPSANIMVADKKDFEPKNRKRFIGKIATGEYDAVVIGHTQFEKIPMSKEYQEKHIQDQIDEIINYVEEYKHDRNQNFTVKQLEKTKKKLETRLEKLNDDFKKDDVITFEELGVDKLFVDEAHGFKNLYLYTKMRNVAGIGQSEAFKSSDMFMKCRYMDEMTGGKGVVFATGTPVSNSMTELYTMQRYLQYESLKKNNLEHFDSWASTFGETQSSFELSPEGTGYRVKTRFSKFYNLPELMSMFKEVADIQTADMLNLPTPEAHYEVIKTLPSEEQKEILKSLSERADDVRNRVVEPDEDNMLKITNDGKKLALDQRLINPLLPDNPDSKVNVCVKNVFAIWDKTKENKSTQLLFSDMSTPKGDGEFNIYDDIREKLVAMGIPKEEIAFIHEANSDKQKDELFAKVRKGDVRILLGSTQKMGAGTNVQNKLIALHDLDVPWRPADLEQRAGRIVRQGNENKEVNIYRYVTENTFDAYLWQTIENKQKFISQIMTSKTPVRVAEDVDESSLNYAEIKALATGDPKIKEKMDLDNEVTKLKMLEANYKSNRYRLEDKVAKNYPEEIARTEKLIEAVKKDISEVEPKAEGEEKFTSITLFGEKITDKKLAGEKLLEAISKVKINESKVVGKYRNMDLEVSYNFFTNSHNFSLNGAAKHSGELGTSADGNITRLDNALEKMPEKLKRLEEKLISTKEQLENAKEELQKPFEKADELKDKVLRLAELNKLLDMGEVEEKRNDNPLVEDVKRAIIDFCNREYEENHSYDEFDALYPDLKHIGIAYTDTPDERHGIQFELDLENYTATQYVNDVVVSHYDYVKENGSVEKALDVIKFEMENGEFNTFVSVDEEELKQAMGLEIDDEGNFYDPLSKDLDNDGIADRYDNDFKDSDYFESTYDVEDNLHTKEEATQKTGDKPSILGQIRAYQEESKTEEKQTAKEQEYVR</sequence>
<feature type="compositionally biased region" description="Basic and acidic residues" evidence="2">
    <location>
        <begin position="260"/>
        <end position="274"/>
    </location>
</feature>
<evidence type="ECO:0000259" key="3">
    <source>
        <dbReference type="PROSITE" id="PS51194"/>
    </source>
</evidence>
<evidence type="ECO:0000313" key="5">
    <source>
        <dbReference type="Proteomes" id="UP000297454"/>
    </source>
</evidence>
<protein>
    <submittedName>
        <fullName evidence="4">Helicase</fullName>
    </submittedName>
</protein>
<dbReference type="PRINTS" id="PR00507">
    <property type="entry name" value="N12N6MTFRASE"/>
</dbReference>
<dbReference type="SUPFAM" id="SSF53335">
    <property type="entry name" value="S-adenosyl-L-methionine-dependent methyltransferases"/>
    <property type="match status" value="1"/>
</dbReference>
<comment type="caution">
    <text evidence="4">The sequence shown here is derived from an EMBL/GenBank/DDBJ whole genome shotgun (WGS) entry which is preliminary data.</text>
</comment>
<dbReference type="GO" id="GO:0009007">
    <property type="term" value="F:site-specific DNA-methyltransferase (adenine-specific) activity"/>
    <property type="evidence" value="ECO:0007669"/>
    <property type="project" value="UniProtKB-EC"/>
</dbReference>
<dbReference type="GO" id="GO:0016787">
    <property type="term" value="F:hydrolase activity"/>
    <property type="evidence" value="ECO:0007669"/>
    <property type="project" value="InterPro"/>
</dbReference>
<dbReference type="Gene3D" id="3.40.50.150">
    <property type="entry name" value="Vaccinia Virus protein VP39"/>
    <property type="match status" value="1"/>
</dbReference>
<dbReference type="GO" id="GO:0004386">
    <property type="term" value="F:helicase activity"/>
    <property type="evidence" value="ECO:0007669"/>
    <property type="project" value="UniProtKB-KW"/>
</dbReference>
<dbReference type="GO" id="GO:0006304">
    <property type="term" value="P:DNA modification"/>
    <property type="evidence" value="ECO:0007669"/>
    <property type="project" value="InterPro"/>
</dbReference>
<accession>A0A4R9C231</accession>
<dbReference type="EMBL" id="SCFR01000006">
    <property type="protein sequence ID" value="TFF66869.1"/>
    <property type="molecule type" value="Genomic_DNA"/>
</dbReference>
<gene>
    <name evidence="4" type="ORF">EQF91_02795</name>
</gene>
<dbReference type="SMART" id="SM00490">
    <property type="entry name" value="HELICc"/>
    <property type="match status" value="1"/>
</dbReference>
<dbReference type="InterPro" id="IPR014001">
    <property type="entry name" value="Helicase_ATP-bd"/>
</dbReference>